<sequence length="602" mass="66193">MRVSIASALGLLVTSAIAECPKLVRDSQQGALAPGLPKRASPSDGKLGIFYMNRIAPSGAQLWIADTDGSNAIPLMANQSNPFDYHPSWSLDGEWIVFTSERRADGQSDLYRIKPDCTGLETLVETDSVEDSGSLSPDGSKLAYISNTMNYTADVFVKDLPTGARHNVTGSDESVFNSVGPHSFFPSSWSPDGKCLAFSSDVNTEWTGHSNGTGWKHTQSLSIYIRLLYYNMTTEDAYGAHGKSAQQSHIVSQLFSVDEESGRSVTPHTYEASLKVSGRYVRNNGNNIGYVVTAGTNSGINYTASSETHQYLNGSMRNPSWSPNGTKVVYEVYEWVQRSAEMPLFSWDNEWEYRFMDVFPQFNEASKRLDTTEKQLGNASSSVVITDAGYDNLLIVGFGTWFFNRGNYPANLYLFDAEGTKDYEKMTNGSLNAGFPSWSPDGTKVVYRLWDGQNGPLGQHILDLATRESTQLTNGWDNTPGWSPDGELIVLLAVRLKSLVIQGALVTEAKHATPVQDSSVWRPYSMGIVRVRIGEHLKVGSIRPDGADAEAINIPAAPRGPIRLAKIIVMNADGSNKTMLTESMWEDSMPMYVWRSSFEEGA</sequence>
<dbReference type="InterPro" id="IPR011659">
    <property type="entry name" value="WD40"/>
</dbReference>
<accession>A0AA35Q7P5</accession>
<organism evidence="3 4">
    <name type="scientific">Clonostachys chloroleuca</name>
    <dbReference type="NCBI Taxonomy" id="1926264"/>
    <lineage>
        <taxon>Eukaryota</taxon>
        <taxon>Fungi</taxon>
        <taxon>Dikarya</taxon>
        <taxon>Ascomycota</taxon>
        <taxon>Pezizomycotina</taxon>
        <taxon>Sordariomycetes</taxon>
        <taxon>Hypocreomycetidae</taxon>
        <taxon>Hypocreales</taxon>
        <taxon>Bionectriaceae</taxon>
        <taxon>Clonostachys</taxon>
    </lineage>
</organism>
<keyword evidence="2" id="KW-0732">Signal</keyword>
<gene>
    <name evidence="3" type="ORF">CCHLO57077_00014570</name>
</gene>
<dbReference type="EMBL" id="CABFNP030001288">
    <property type="protein sequence ID" value="CAI6097201.1"/>
    <property type="molecule type" value="Genomic_DNA"/>
</dbReference>
<feature type="chain" id="PRO_5041368662" evidence="2">
    <location>
        <begin position="19"/>
        <end position="602"/>
    </location>
</feature>
<dbReference type="InterPro" id="IPR011042">
    <property type="entry name" value="6-blade_b-propeller_TolB-like"/>
</dbReference>
<name>A0AA35Q7P5_9HYPO</name>
<comment type="caution">
    <text evidence="3">The sequence shown here is derived from an EMBL/GenBank/DDBJ whole genome shotgun (WGS) entry which is preliminary data.</text>
</comment>
<evidence type="ECO:0000313" key="4">
    <source>
        <dbReference type="Proteomes" id="UP001160390"/>
    </source>
</evidence>
<dbReference type="Proteomes" id="UP001160390">
    <property type="component" value="Unassembled WGS sequence"/>
</dbReference>
<dbReference type="SUPFAM" id="SSF69304">
    <property type="entry name" value="Tricorn protease N-terminal domain"/>
    <property type="match status" value="1"/>
</dbReference>
<dbReference type="Pfam" id="PF07676">
    <property type="entry name" value="PD40"/>
    <property type="match status" value="6"/>
</dbReference>
<dbReference type="Gene3D" id="2.120.10.30">
    <property type="entry name" value="TolB, C-terminal domain"/>
    <property type="match status" value="2"/>
</dbReference>
<dbReference type="AlphaFoldDB" id="A0AA35Q7P5"/>
<feature type="signal peptide" evidence="2">
    <location>
        <begin position="1"/>
        <end position="18"/>
    </location>
</feature>
<proteinExistence type="inferred from homology"/>
<evidence type="ECO:0000313" key="3">
    <source>
        <dbReference type="EMBL" id="CAI6097201.1"/>
    </source>
</evidence>
<evidence type="ECO:0000256" key="1">
    <source>
        <dbReference type="ARBA" id="ARBA00009820"/>
    </source>
</evidence>
<dbReference type="PANTHER" id="PTHR36842">
    <property type="entry name" value="PROTEIN TOLB HOMOLOG"/>
    <property type="match status" value="1"/>
</dbReference>
<evidence type="ECO:0000256" key="2">
    <source>
        <dbReference type="SAM" id="SignalP"/>
    </source>
</evidence>
<reference evidence="3" key="1">
    <citation type="submission" date="2023-01" db="EMBL/GenBank/DDBJ databases">
        <authorList>
            <person name="Piombo E."/>
        </authorList>
    </citation>
    <scope>NUCLEOTIDE SEQUENCE</scope>
</reference>
<comment type="similarity">
    <text evidence="1">Belongs to the TolB family.</text>
</comment>
<keyword evidence="4" id="KW-1185">Reference proteome</keyword>
<protein>
    <submittedName>
        <fullName evidence="3">Uncharacterized protein</fullName>
    </submittedName>
</protein>